<keyword evidence="15" id="KW-1185">Reference proteome</keyword>
<evidence type="ECO:0000313" key="15">
    <source>
        <dbReference type="Proteomes" id="UP000266841"/>
    </source>
</evidence>
<keyword evidence="4 12" id="KW-0812">Transmembrane</keyword>
<feature type="transmembrane region" description="Helical" evidence="12">
    <location>
        <begin position="296"/>
        <end position="319"/>
    </location>
</feature>
<gene>
    <name evidence="14" type="ORF">THAOC_30286</name>
</gene>
<dbReference type="Gene3D" id="1.20.1530.20">
    <property type="match status" value="1"/>
</dbReference>
<dbReference type="PANTHER" id="PTHR43562:SF3">
    <property type="entry name" value="SODIUM ION_PROTON EXCHANGER (EUROFUNG)"/>
    <property type="match status" value="1"/>
</dbReference>
<dbReference type="PROSITE" id="PS50222">
    <property type="entry name" value="EF_HAND_2"/>
    <property type="match status" value="2"/>
</dbReference>
<organism evidence="14 15">
    <name type="scientific">Thalassiosira oceanica</name>
    <name type="common">Marine diatom</name>
    <dbReference type="NCBI Taxonomy" id="159749"/>
    <lineage>
        <taxon>Eukaryota</taxon>
        <taxon>Sar</taxon>
        <taxon>Stramenopiles</taxon>
        <taxon>Ochrophyta</taxon>
        <taxon>Bacillariophyta</taxon>
        <taxon>Coscinodiscophyceae</taxon>
        <taxon>Thalassiosirophycidae</taxon>
        <taxon>Thalassiosirales</taxon>
        <taxon>Thalassiosiraceae</taxon>
        <taxon>Thalassiosira</taxon>
    </lineage>
</organism>
<dbReference type="GO" id="GO:0015297">
    <property type="term" value="F:antiporter activity"/>
    <property type="evidence" value="ECO:0007669"/>
    <property type="project" value="UniProtKB-KW"/>
</dbReference>
<accession>K0RBZ0</accession>
<dbReference type="CDD" id="cd00051">
    <property type="entry name" value="EFh"/>
    <property type="match status" value="1"/>
</dbReference>
<dbReference type="SMART" id="SM00054">
    <property type="entry name" value="EFh"/>
    <property type="match status" value="2"/>
</dbReference>
<feature type="transmembrane region" description="Helical" evidence="12">
    <location>
        <begin position="369"/>
        <end position="387"/>
    </location>
</feature>
<evidence type="ECO:0000256" key="7">
    <source>
        <dbReference type="ARBA" id="ARBA00023053"/>
    </source>
</evidence>
<dbReference type="GO" id="GO:0005509">
    <property type="term" value="F:calcium ion binding"/>
    <property type="evidence" value="ECO:0007669"/>
    <property type="project" value="InterPro"/>
</dbReference>
<dbReference type="Proteomes" id="UP000266841">
    <property type="component" value="Unassembled WGS sequence"/>
</dbReference>
<feature type="region of interest" description="Disordered" evidence="11">
    <location>
        <begin position="1"/>
        <end position="24"/>
    </location>
</feature>
<evidence type="ECO:0000256" key="4">
    <source>
        <dbReference type="ARBA" id="ARBA00022692"/>
    </source>
</evidence>
<dbReference type="InterPro" id="IPR011992">
    <property type="entry name" value="EF-hand-dom_pair"/>
</dbReference>
<evidence type="ECO:0000256" key="9">
    <source>
        <dbReference type="ARBA" id="ARBA00023136"/>
    </source>
</evidence>
<comment type="subcellular location">
    <subcellularLocation>
        <location evidence="1">Membrane</location>
        <topology evidence="1">Multi-pass membrane protein</topology>
    </subcellularLocation>
</comment>
<feature type="domain" description="EF-hand" evidence="13">
    <location>
        <begin position="746"/>
        <end position="781"/>
    </location>
</feature>
<evidence type="ECO:0000259" key="13">
    <source>
        <dbReference type="PROSITE" id="PS50222"/>
    </source>
</evidence>
<feature type="region of interest" description="Disordered" evidence="11">
    <location>
        <begin position="1185"/>
        <end position="1215"/>
    </location>
</feature>
<dbReference type="GO" id="GO:1902600">
    <property type="term" value="P:proton transmembrane transport"/>
    <property type="evidence" value="ECO:0007669"/>
    <property type="project" value="InterPro"/>
</dbReference>
<evidence type="ECO:0000256" key="10">
    <source>
        <dbReference type="ARBA" id="ARBA00023201"/>
    </source>
</evidence>
<dbReference type="Gene3D" id="1.10.238.10">
    <property type="entry name" value="EF-hand"/>
    <property type="match status" value="1"/>
</dbReference>
<evidence type="ECO:0000256" key="5">
    <source>
        <dbReference type="ARBA" id="ARBA00022837"/>
    </source>
</evidence>
<dbReference type="GO" id="GO:0016020">
    <property type="term" value="C:membrane"/>
    <property type="evidence" value="ECO:0007669"/>
    <property type="project" value="UniProtKB-SubCell"/>
</dbReference>
<dbReference type="Pfam" id="PF10363">
    <property type="entry name" value="RTP1_C1"/>
    <property type="match status" value="1"/>
</dbReference>
<sequence>MSPSVPPNNQSKAQKRHFKNNKKGRGVVCQGLTFAQLKDIATTGLARQAESAPSSSSGEQSLIDQLQNAVFSYELKGRVKKRVMKRRRSLQDVETTEDAVEDWSVAQEEKNSKPIAEYGLASEASRAGGSHGDGHGDGQDNAYSMVVHVSYEDIYAIIIFLLVATVAGVISSKLGMPAHTGEIFTGFLLGPPLADFVPYPEALVLIGEIGLITWCLEWGIELDVAQLRESGSQALAIGLTGTVLPLAVGSGLAVAQGTTSMKSALAMGACFSPTSLGVAGPALASGKVADTPVGQLIAAACYVEGILALILLPIFRVFVKDSPSIIEYFVPIISSVGFFVVLGGSAVTWMPKFIDNRILAKVSENYRDFTMFSIMAIMLSAYLPLTYYTKASYCTGAFLTGCSFSLVDGAYQKFMHKMHDVMIWLLRVFFAASIGFQVPVSLYSDPYVVGWGFIMYTCIIAKLPLGLYVPQFEDRREGQTYSPLTRDRLITGLSMTCRGEMSFIVASFAFGEGLFPAKIYAAITWAVLLSCITSPFMLLNLIKYYNEKQRAYLASINPLKQMAKGGESTKSPLFLHIKVQSPAEWGLQEKFLDILHELGLEVVERRTNRDGRGLDATVNSDLYVRDSTMSIHLQKIKAQRKIKRALKAVGIDEQSMRGSLTAGSETLRSVSLKSLMQDEQEALENAAKDDDEIIERGQKIEKAIEGVFGEEATVQVLVWNPFPWEAVLDEISKFYNLEESCNTLRDKIVFFMGIFDKIDTDGGGEIDRTEMFQALENAGLNITDEGVMTLFAMIDEDGNGDIDKDEWRTTVEFYFELKGEVEEEIKAAPPGRRGMTQYSRMNSMKSLTKFKKGGMIDQMTGFSELDEDEEETIGIDVSETSDWQMLWKFIYAGDESAMNKASLYVKTVSNPSPPSFVIDQRLDKFSRSLEGNFRSRHPGKSNLLPYQRKLLEELQSNPEIIIAQSDKGLGPCAVDLESATSKTGSVTSVMNCLTELFQKSKEPRTSPHLLHVWYLGVRRLLTWRDNPSLVDKAGDPGGQAGPRGKGPLSLSLGEQLVMAQMSAAHASETEKLERKAARVLAVVRCFVDVLRSYQWADASILPRGGVKASSLSLADHIDSGGIFRQIHGISVGHTLEDRHGSIPVLVSEADDVGGDRERILLLIVIPLLKHLTDCYTELDKLPQTTRQVEDDRGNLTSDNRGKRKTKQSAPPPPGMLSLNDYTNVACLLEFVVSVSLVPCLEFPSLCFPALPLSPEGCSRAEAVEVSTLMSQRRCRALPKSLAGRISRQSLAWGTKTAAESQNLKVGEATSCNIVTRLLEKHNEMARVAISVGKLVLLDRFRPMLLPRHLGDVYLCVFIAERLRWYLMKLDKDVKLPSFSSRENQLLDQAKATQEKIATELSELERALRISSLEFQSSHIASVRMSTVKQVTKSVDPRESALAYRNLLGGGAAMLLAPNRPCTPTWLRIRLGQCLTNIARDDLESVVDVFVASAHGPGGNDGGHLDDEIMTGAAARLARALCARPLGAKTTSDGAANTNPLERSLCRQLIQFLEEDGRRYIAEIKVKNEIGLARPRVSVAMALTLWATISQLAVSTLDECFFGALSKGLFDSQDWENEAPRQSAASIASLMITIPSLLDASTRKKIQSFLLSDHDGFTVLTWILNASTFLTDGDQIVSEVNARSADNAALCKLMNTSLVQMLRFLSCDSNFSDSIISDTLLQAITSRSVGFDPVSAQVKIPHHHQSDPLEELNKMQRRAGVTFQPSALLGGVKSGVLQLLGLVIHAASNVMKFMSYTSGAEESSEEILSLTEIILSLLIAMLELGSEKRAKADEDFFQSLQPSLSTISAGHAEHLSPDISMIVTQLAEMSSHASALIAARGVESADPEPDSNADSCKTQLEKSIGKLSKAEEDLRSTQPPIRARGIVSIRHIARSLEPNHHERQTRRPLVVDVGSTLLSTREEASLLVRTLAKLCLESLADDESYVYLAGIQSLVAIGDAFPAEMMPLIGQAVAKGEIYLDVLSGTVQAPVNVSLSPEQRVKATEALIFMIRRRGEGIFLYGRNMMDMMLYGPKDDLVGESSNNVEIQRQTHLYFVNDTDDGKEEDETDERTLRLNTGGPIYSTEENQLIRAGAISVVTELISVLDGTTIASYCCILVQLVNTTLSLETSRPIRRCTAGLARELYSCSLKEVLGGAHSDASHSSSEVLLAIMSAPDEESKLLQILEQCVAGTSLSPGHMIDPATQSRCKEALEIRDELVSLGVLEVAAMVAASRETSPATLAVQKALAK</sequence>
<keyword evidence="10" id="KW-0739">Sodium transport</keyword>
<dbReference type="InterPro" id="IPR019451">
    <property type="entry name" value="Rtp1_C1"/>
</dbReference>
<feature type="region of interest" description="Disordered" evidence="11">
    <location>
        <begin position="1879"/>
        <end position="1898"/>
    </location>
</feature>
<dbReference type="Pfam" id="PF00999">
    <property type="entry name" value="Na_H_Exchanger"/>
    <property type="match status" value="1"/>
</dbReference>
<dbReference type="GO" id="GO:0006814">
    <property type="term" value="P:sodium ion transport"/>
    <property type="evidence" value="ECO:0007669"/>
    <property type="project" value="UniProtKB-KW"/>
</dbReference>
<evidence type="ECO:0000313" key="14">
    <source>
        <dbReference type="EMBL" id="EJK50685.1"/>
    </source>
</evidence>
<dbReference type="eggNOG" id="KOG1650">
    <property type="taxonomic scope" value="Eukaryota"/>
</dbReference>
<evidence type="ECO:0000256" key="12">
    <source>
        <dbReference type="SAM" id="Phobius"/>
    </source>
</evidence>
<name>K0RBZ0_THAOC</name>
<protein>
    <recommendedName>
        <fullName evidence="13">EF-hand domain-containing protein</fullName>
    </recommendedName>
</protein>
<feature type="transmembrane region" description="Helical" evidence="12">
    <location>
        <begin position="154"/>
        <end position="176"/>
    </location>
</feature>
<keyword evidence="3" id="KW-0050">Antiport</keyword>
<dbReference type="InterPro" id="IPR038770">
    <property type="entry name" value="Na+/solute_symporter_sf"/>
</dbReference>
<dbReference type="PROSITE" id="PS00018">
    <property type="entry name" value="EF_HAND_1"/>
    <property type="match status" value="2"/>
</dbReference>
<keyword evidence="2" id="KW-0813">Transport</keyword>
<dbReference type="EMBL" id="AGNL01043198">
    <property type="protein sequence ID" value="EJK50685.1"/>
    <property type="molecule type" value="Genomic_DNA"/>
</dbReference>
<evidence type="ECO:0000256" key="8">
    <source>
        <dbReference type="ARBA" id="ARBA00023065"/>
    </source>
</evidence>
<keyword evidence="5" id="KW-0106">Calcium</keyword>
<keyword evidence="7" id="KW-0915">Sodium</keyword>
<feature type="compositionally biased region" description="Basic residues" evidence="11">
    <location>
        <begin position="13"/>
        <end position="24"/>
    </location>
</feature>
<evidence type="ECO:0000256" key="3">
    <source>
        <dbReference type="ARBA" id="ARBA00022449"/>
    </source>
</evidence>
<feature type="transmembrane region" description="Helical" evidence="12">
    <location>
        <begin position="423"/>
        <end position="442"/>
    </location>
</feature>
<evidence type="ECO:0000256" key="11">
    <source>
        <dbReference type="SAM" id="MobiDB-lite"/>
    </source>
</evidence>
<feature type="transmembrane region" description="Helical" evidence="12">
    <location>
        <begin position="522"/>
        <end position="542"/>
    </location>
</feature>
<dbReference type="InterPro" id="IPR016024">
    <property type="entry name" value="ARM-type_fold"/>
</dbReference>
<feature type="transmembrane region" description="Helical" evidence="12">
    <location>
        <begin position="264"/>
        <end position="284"/>
    </location>
</feature>
<dbReference type="InterPro" id="IPR002048">
    <property type="entry name" value="EF_hand_dom"/>
</dbReference>
<dbReference type="InterPro" id="IPR018247">
    <property type="entry name" value="EF_Hand_1_Ca_BS"/>
</dbReference>
<dbReference type="InterPro" id="IPR006153">
    <property type="entry name" value="Cation/H_exchanger_TM"/>
</dbReference>
<dbReference type="OrthoDB" id="45110at2759"/>
<dbReference type="PANTHER" id="PTHR43562">
    <property type="entry name" value="NAPA-TYPE SODIUM/HYDROGEN ANTIPORTER"/>
    <property type="match status" value="1"/>
</dbReference>
<dbReference type="SUPFAM" id="SSF48371">
    <property type="entry name" value="ARM repeat"/>
    <property type="match status" value="1"/>
</dbReference>
<keyword evidence="9 12" id="KW-0472">Membrane</keyword>
<feature type="transmembrane region" description="Helical" evidence="12">
    <location>
        <begin position="325"/>
        <end position="349"/>
    </location>
</feature>
<evidence type="ECO:0000256" key="6">
    <source>
        <dbReference type="ARBA" id="ARBA00022989"/>
    </source>
</evidence>
<feature type="domain" description="EF-hand" evidence="13">
    <location>
        <begin position="782"/>
        <end position="817"/>
    </location>
</feature>
<comment type="caution">
    <text evidence="14">The sequence shown here is derived from an EMBL/GenBank/DDBJ whole genome shotgun (WGS) entry which is preliminary data.</text>
</comment>
<reference evidence="14 15" key="1">
    <citation type="journal article" date="2012" name="Genome Biol.">
        <title>Genome and low-iron response of an oceanic diatom adapted to chronic iron limitation.</title>
        <authorList>
            <person name="Lommer M."/>
            <person name="Specht M."/>
            <person name="Roy A.S."/>
            <person name="Kraemer L."/>
            <person name="Andreson R."/>
            <person name="Gutowska M.A."/>
            <person name="Wolf J."/>
            <person name="Bergner S.V."/>
            <person name="Schilhabel M.B."/>
            <person name="Klostermeier U.C."/>
            <person name="Beiko R.G."/>
            <person name="Rosenstiel P."/>
            <person name="Hippler M."/>
            <person name="Laroche J."/>
        </authorList>
    </citation>
    <scope>NUCLEOTIDE SEQUENCE [LARGE SCALE GENOMIC DNA]</scope>
    <source>
        <strain evidence="14 15">CCMP1005</strain>
    </source>
</reference>
<keyword evidence="6 12" id="KW-1133">Transmembrane helix</keyword>
<dbReference type="SUPFAM" id="SSF47473">
    <property type="entry name" value="EF-hand"/>
    <property type="match status" value="1"/>
</dbReference>
<feature type="transmembrane region" description="Helical" evidence="12">
    <location>
        <begin position="448"/>
        <end position="469"/>
    </location>
</feature>
<evidence type="ECO:0000256" key="1">
    <source>
        <dbReference type="ARBA" id="ARBA00004141"/>
    </source>
</evidence>
<evidence type="ECO:0000256" key="2">
    <source>
        <dbReference type="ARBA" id="ARBA00022448"/>
    </source>
</evidence>
<keyword evidence="8" id="KW-0406">Ion transport</keyword>
<proteinExistence type="predicted"/>
<feature type="transmembrane region" description="Helical" evidence="12">
    <location>
        <begin position="236"/>
        <end position="258"/>
    </location>
</feature>